<gene>
    <name evidence="3" type="ORF">LPJ64_004244</name>
</gene>
<dbReference type="Pfam" id="PF22547">
    <property type="entry name" value="2H-SAK"/>
    <property type="match status" value="1"/>
</dbReference>
<keyword evidence="1" id="KW-0812">Transmembrane</keyword>
<organism evidence="3 4">
    <name type="scientific">Coemansia asiatica</name>
    <dbReference type="NCBI Taxonomy" id="1052880"/>
    <lineage>
        <taxon>Eukaryota</taxon>
        <taxon>Fungi</taxon>
        <taxon>Fungi incertae sedis</taxon>
        <taxon>Zoopagomycota</taxon>
        <taxon>Kickxellomycotina</taxon>
        <taxon>Kickxellomycetes</taxon>
        <taxon>Kickxellales</taxon>
        <taxon>Kickxellaceae</taxon>
        <taxon>Coemansia</taxon>
    </lineage>
</organism>
<evidence type="ECO:0000313" key="3">
    <source>
        <dbReference type="EMBL" id="KAJ1644046.1"/>
    </source>
</evidence>
<dbReference type="Proteomes" id="UP001145021">
    <property type="component" value="Unassembled WGS sequence"/>
</dbReference>
<reference evidence="3" key="1">
    <citation type="submission" date="2022-07" db="EMBL/GenBank/DDBJ databases">
        <title>Phylogenomic reconstructions and comparative analyses of Kickxellomycotina fungi.</title>
        <authorList>
            <person name="Reynolds N.K."/>
            <person name="Stajich J.E."/>
            <person name="Barry K."/>
            <person name="Grigoriev I.V."/>
            <person name="Crous P."/>
            <person name="Smith M.E."/>
        </authorList>
    </citation>
    <scope>NUCLEOTIDE SEQUENCE</scope>
    <source>
        <strain evidence="3">NBRC 105413</strain>
    </source>
</reference>
<dbReference type="AlphaFoldDB" id="A0A9W7XJF5"/>
<dbReference type="EMBL" id="JANBOH010000197">
    <property type="protein sequence ID" value="KAJ1644046.1"/>
    <property type="molecule type" value="Genomic_DNA"/>
</dbReference>
<evidence type="ECO:0000313" key="4">
    <source>
        <dbReference type="Proteomes" id="UP001145021"/>
    </source>
</evidence>
<keyword evidence="1" id="KW-0472">Membrane</keyword>
<proteinExistence type="predicted"/>
<keyword evidence="4" id="KW-1185">Reference proteome</keyword>
<sequence>MSAKTHIYALLIALSALISLVLFTARHSSDNMLSSGGKIIYDPDAPTYMLPAQALDSRSIPFANHSTAKPYRSYLQQTLDYAYFKNLFESINTTVGTLQSRGEAHVTVISPPEFDRVLKPAGVTIEEIEDIALRRDIQKARLVPVCLGRYAGELPNPKNDRGSGKFLVYSLVVADIYGDLANIRREVFRLYRAKGGQGGLFQPEGFWPHVTIGFDRRDLFIEDGIYKGSNYCHAPIRATS</sequence>
<accession>A0A9W7XJF5</accession>
<dbReference type="InterPro" id="IPR054498">
    <property type="entry name" value="2H-SAK"/>
</dbReference>
<name>A0A9W7XJF5_9FUNG</name>
<feature type="domain" description="Swiss Army Knife 2H phosphoesterase" evidence="2">
    <location>
        <begin position="73"/>
        <end position="220"/>
    </location>
</feature>
<evidence type="ECO:0000259" key="2">
    <source>
        <dbReference type="Pfam" id="PF22547"/>
    </source>
</evidence>
<comment type="caution">
    <text evidence="3">The sequence shown here is derived from an EMBL/GenBank/DDBJ whole genome shotgun (WGS) entry which is preliminary data.</text>
</comment>
<protein>
    <recommendedName>
        <fullName evidence="2">Swiss Army Knife 2H phosphoesterase domain-containing protein</fullName>
    </recommendedName>
</protein>
<feature type="transmembrane region" description="Helical" evidence="1">
    <location>
        <begin position="6"/>
        <end position="25"/>
    </location>
</feature>
<keyword evidence="1" id="KW-1133">Transmembrane helix</keyword>
<evidence type="ECO:0000256" key="1">
    <source>
        <dbReference type="SAM" id="Phobius"/>
    </source>
</evidence>